<dbReference type="Pfam" id="PF03372">
    <property type="entry name" value="Exo_endo_phos"/>
    <property type="match status" value="1"/>
</dbReference>
<comment type="subcellular location">
    <subcellularLocation>
        <location evidence="3">Nucleus</location>
        <location evidence="3">PML body</location>
    </subcellularLocation>
</comment>
<dbReference type="PANTHER" id="PTHR15822">
    <property type="entry name" value="TRAF AND TNF RECEPTOR-ASSOCIATED PROTEIN"/>
    <property type="match status" value="1"/>
</dbReference>
<keyword evidence="4" id="KW-0540">Nuclease</keyword>
<keyword evidence="7" id="KW-0378">Hydrolase</keyword>
<dbReference type="GO" id="GO:0070260">
    <property type="term" value="F:5'-tyrosyl-DNA phosphodiesterase activity"/>
    <property type="evidence" value="ECO:0007669"/>
    <property type="project" value="TreeGrafter"/>
</dbReference>
<protein>
    <submittedName>
        <fullName evidence="12">Endonuclease/exonuclease/phosphatase</fullName>
    </submittedName>
</protein>
<evidence type="ECO:0000256" key="7">
    <source>
        <dbReference type="ARBA" id="ARBA00022801"/>
    </source>
</evidence>
<keyword evidence="8" id="KW-0460">Magnesium</keyword>
<keyword evidence="9" id="KW-0234">DNA repair</keyword>
<keyword evidence="12" id="KW-0255">Endonuclease</keyword>
<feature type="domain" description="Endonuclease/exonuclease/phosphatase" evidence="11">
    <location>
        <begin position="49"/>
        <end position="314"/>
    </location>
</feature>
<gene>
    <name evidence="12" type="ORF">B0H15DRAFT_550902</name>
</gene>
<keyword evidence="13" id="KW-1185">Reference proteome</keyword>
<evidence type="ECO:0000256" key="2">
    <source>
        <dbReference type="ARBA" id="ARBA00001946"/>
    </source>
</evidence>
<evidence type="ECO:0000259" key="11">
    <source>
        <dbReference type="Pfam" id="PF03372"/>
    </source>
</evidence>
<evidence type="ECO:0000313" key="13">
    <source>
        <dbReference type="Proteomes" id="UP001222325"/>
    </source>
</evidence>
<dbReference type="EMBL" id="JARJCN010000007">
    <property type="protein sequence ID" value="KAJ7099536.1"/>
    <property type="molecule type" value="Genomic_DNA"/>
</dbReference>
<evidence type="ECO:0000256" key="4">
    <source>
        <dbReference type="ARBA" id="ARBA00022722"/>
    </source>
</evidence>
<dbReference type="GO" id="GO:0005737">
    <property type="term" value="C:cytoplasm"/>
    <property type="evidence" value="ECO:0007669"/>
    <property type="project" value="TreeGrafter"/>
</dbReference>
<dbReference type="GO" id="GO:0006302">
    <property type="term" value="P:double-strand break repair"/>
    <property type="evidence" value="ECO:0007669"/>
    <property type="project" value="TreeGrafter"/>
</dbReference>
<evidence type="ECO:0000256" key="5">
    <source>
        <dbReference type="ARBA" id="ARBA00022723"/>
    </source>
</evidence>
<dbReference type="InterPro" id="IPR005135">
    <property type="entry name" value="Endo/exonuclease/phosphatase"/>
</dbReference>
<dbReference type="GO" id="GO:0004519">
    <property type="term" value="F:endonuclease activity"/>
    <property type="evidence" value="ECO:0007669"/>
    <property type="project" value="UniProtKB-KW"/>
</dbReference>
<organism evidence="12 13">
    <name type="scientific">Mycena belliarum</name>
    <dbReference type="NCBI Taxonomy" id="1033014"/>
    <lineage>
        <taxon>Eukaryota</taxon>
        <taxon>Fungi</taxon>
        <taxon>Dikarya</taxon>
        <taxon>Basidiomycota</taxon>
        <taxon>Agaricomycotina</taxon>
        <taxon>Agaricomycetes</taxon>
        <taxon>Agaricomycetidae</taxon>
        <taxon>Agaricales</taxon>
        <taxon>Marasmiineae</taxon>
        <taxon>Mycenaceae</taxon>
        <taxon>Mycena</taxon>
    </lineage>
</organism>
<name>A0AAD6UEJ2_9AGAR</name>
<dbReference type="GO" id="GO:0003697">
    <property type="term" value="F:single-stranded DNA binding"/>
    <property type="evidence" value="ECO:0007669"/>
    <property type="project" value="TreeGrafter"/>
</dbReference>
<dbReference type="InterPro" id="IPR051547">
    <property type="entry name" value="TDP2-like"/>
</dbReference>
<dbReference type="InterPro" id="IPR036691">
    <property type="entry name" value="Endo/exonu/phosph_ase_sf"/>
</dbReference>
<dbReference type="CDD" id="cd09080">
    <property type="entry name" value="TDP2"/>
    <property type="match status" value="1"/>
</dbReference>
<comment type="cofactor">
    <cofactor evidence="2">
        <name>Mg(2+)</name>
        <dbReference type="ChEBI" id="CHEBI:18420"/>
    </cofactor>
</comment>
<dbReference type="Proteomes" id="UP001222325">
    <property type="component" value="Unassembled WGS sequence"/>
</dbReference>
<evidence type="ECO:0000256" key="10">
    <source>
        <dbReference type="ARBA" id="ARBA00023242"/>
    </source>
</evidence>
<evidence type="ECO:0000313" key="12">
    <source>
        <dbReference type="EMBL" id="KAJ7099536.1"/>
    </source>
</evidence>
<dbReference type="Gene3D" id="3.60.10.10">
    <property type="entry name" value="Endonuclease/exonuclease/phosphatase"/>
    <property type="match status" value="1"/>
</dbReference>
<sequence length="325" mass="35521">MARRKSLVKPTRLKLFSFDPRKNVWSPVPTANVPYMSSHHPNTCFLSLISWNVDFAAPLLVRRFQAALSHLEQLISSESRSTSPPPPPTIILLQEVDASCFTALLSNTFIRASYQVSNISSPQSYSTLTLVPHALAPLVSAVSRVPFAETRMQRDCLYLDLDIPLSDADALAPKKTFRIRIANTHLESLNGFGDKARPKQLDAVAKLLSAPDVDGGLVAGDMNCISPSDRDLPAQVGLSDAWLPADAAKAMESGADETGEAEGHTWGYQPRCEYPPQRLDKILTVGKIEAIGIQRVGVGLQVQVEGRDVWVSDHYGLLAQIFCCS</sequence>
<accession>A0AAD6UEJ2</accession>
<comment type="cofactor">
    <cofactor evidence="1">
        <name>Mn(2+)</name>
        <dbReference type="ChEBI" id="CHEBI:29035"/>
    </cofactor>
</comment>
<keyword evidence="10" id="KW-0539">Nucleus</keyword>
<evidence type="ECO:0000256" key="3">
    <source>
        <dbReference type="ARBA" id="ARBA00004322"/>
    </source>
</evidence>
<evidence type="ECO:0000256" key="6">
    <source>
        <dbReference type="ARBA" id="ARBA00022763"/>
    </source>
</evidence>
<evidence type="ECO:0000256" key="9">
    <source>
        <dbReference type="ARBA" id="ARBA00023204"/>
    </source>
</evidence>
<dbReference type="AlphaFoldDB" id="A0AAD6UEJ2"/>
<proteinExistence type="predicted"/>
<evidence type="ECO:0000256" key="1">
    <source>
        <dbReference type="ARBA" id="ARBA00001936"/>
    </source>
</evidence>
<keyword evidence="5" id="KW-0479">Metal-binding</keyword>
<dbReference type="GO" id="GO:0046872">
    <property type="term" value="F:metal ion binding"/>
    <property type="evidence" value="ECO:0007669"/>
    <property type="project" value="UniProtKB-KW"/>
</dbReference>
<reference evidence="12" key="1">
    <citation type="submission" date="2023-03" db="EMBL/GenBank/DDBJ databases">
        <title>Massive genome expansion in bonnet fungi (Mycena s.s.) driven by repeated elements and novel gene families across ecological guilds.</title>
        <authorList>
            <consortium name="Lawrence Berkeley National Laboratory"/>
            <person name="Harder C.B."/>
            <person name="Miyauchi S."/>
            <person name="Viragh M."/>
            <person name="Kuo A."/>
            <person name="Thoen E."/>
            <person name="Andreopoulos B."/>
            <person name="Lu D."/>
            <person name="Skrede I."/>
            <person name="Drula E."/>
            <person name="Henrissat B."/>
            <person name="Morin E."/>
            <person name="Kohler A."/>
            <person name="Barry K."/>
            <person name="LaButti K."/>
            <person name="Morin E."/>
            <person name="Salamov A."/>
            <person name="Lipzen A."/>
            <person name="Mereny Z."/>
            <person name="Hegedus B."/>
            <person name="Baldrian P."/>
            <person name="Stursova M."/>
            <person name="Weitz H."/>
            <person name="Taylor A."/>
            <person name="Grigoriev I.V."/>
            <person name="Nagy L.G."/>
            <person name="Martin F."/>
            <person name="Kauserud H."/>
        </authorList>
    </citation>
    <scope>NUCLEOTIDE SEQUENCE</scope>
    <source>
        <strain evidence="12">CBHHK173m</strain>
    </source>
</reference>
<dbReference type="PANTHER" id="PTHR15822:SF4">
    <property type="entry name" value="TYROSYL-DNA PHOSPHODIESTERASE 2"/>
    <property type="match status" value="1"/>
</dbReference>
<keyword evidence="6" id="KW-0227">DNA damage</keyword>
<dbReference type="SUPFAM" id="SSF56219">
    <property type="entry name" value="DNase I-like"/>
    <property type="match status" value="1"/>
</dbReference>
<comment type="caution">
    <text evidence="12">The sequence shown here is derived from an EMBL/GenBank/DDBJ whole genome shotgun (WGS) entry which is preliminary data.</text>
</comment>
<evidence type="ECO:0000256" key="8">
    <source>
        <dbReference type="ARBA" id="ARBA00022842"/>
    </source>
</evidence>